<accession>A0A0L6VTD9</accession>
<dbReference type="STRING" id="27349.A0A0L6VTD9"/>
<name>A0A0L6VTD9_9BASI</name>
<dbReference type="VEuPathDB" id="FungiDB:VP01_10800g1"/>
<dbReference type="GO" id="GO:0016887">
    <property type="term" value="F:ATP hydrolysis activity"/>
    <property type="evidence" value="ECO:0007669"/>
    <property type="project" value="InterPro"/>
</dbReference>
<feature type="non-terminal residue" evidence="1">
    <location>
        <position position="1"/>
    </location>
</feature>
<dbReference type="PANTHER" id="PTHR36498">
    <property type="entry name" value="TATA-BINDING PROTEIN-ASSOCIATED FACTOR 172"/>
    <property type="match status" value="1"/>
</dbReference>
<dbReference type="PANTHER" id="PTHR36498:SF1">
    <property type="entry name" value="TATA-BINDING PROTEIN-ASSOCIATED FACTOR 172"/>
    <property type="match status" value="1"/>
</dbReference>
<dbReference type="InterPro" id="IPR038718">
    <property type="entry name" value="SNF2-like_sf"/>
</dbReference>
<comment type="caution">
    <text evidence="1">The sequence shown here is derived from an EMBL/GenBank/DDBJ whole genome shotgun (WGS) entry which is preliminary data.</text>
</comment>
<dbReference type="GO" id="GO:0017025">
    <property type="term" value="F:TBP-class protein binding"/>
    <property type="evidence" value="ECO:0007669"/>
    <property type="project" value="InterPro"/>
</dbReference>
<reference evidence="1 2" key="1">
    <citation type="submission" date="2015-08" db="EMBL/GenBank/DDBJ databases">
        <title>Next Generation Sequencing and Analysis of the Genome of Puccinia sorghi L Schw, the Causal Agent of Maize Common Rust.</title>
        <authorList>
            <person name="Rochi L."/>
            <person name="Burguener G."/>
            <person name="Darino M."/>
            <person name="Turjanski A."/>
            <person name="Kreff E."/>
            <person name="Dieguez M.J."/>
            <person name="Sacco F."/>
        </authorList>
    </citation>
    <scope>NUCLEOTIDE SEQUENCE [LARGE SCALE GENOMIC DNA]</scope>
    <source>
        <strain evidence="1 2">RO10H11247</strain>
    </source>
</reference>
<dbReference type="Proteomes" id="UP000037035">
    <property type="component" value="Unassembled WGS sequence"/>
</dbReference>
<evidence type="ECO:0000313" key="1">
    <source>
        <dbReference type="EMBL" id="KNZ63971.1"/>
    </source>
</evidence>
<dbReference type="Gene3D" id="3.40.50.300">
    <property type="entry name" value="P-loop containing nucleotide triphosphate hydrolases"/>
    <property type="match status" value="1"/>
</dbReference>
<keyword evidence="2" id="KW-1185">Reference proteome</keyword>
<protein>
    <recommendedName>
        <fullName evidence="3">SNF2 N-terminal domain-containing protein</fullName>
    </recommendedName>
</protein>
<dbReference type="InterPro" id="IPR027417">
    <property type="entry name" value="P-loop_NTPase"/>
</dbReference>
<dbReference type="EMBL" id="LAVV01000889">
    <property type="protein sequence ID" value="KNZ63971.1"/>
    <property type="molecule type" value="Genomic_DNA"/>
</dbReference>
<sequence>TTDKRNFSTQAKVLPFLLQRLKEDVLDNLAPKIIQDKYFKLLSIQKRLYEDFSNSRSKNDAKGLIKNSTPNKSSTQNVFQALQYLKRLVIHPALVPQSDLPQHQPILSKLGPKGLRNISQAPKLFIRKTAPSRGDVF</sequence>
<gene>
    <name evidence="1" type="ORF">VP01_10800g1</name>
</gene>
<dbReference type="AlphaFoldDB" id="A0A0L6VTD9"/>
<dbReference type="InterPro" id="IPR044972">
    <property type="entry name" value="Mot1"/>
</dbReference>
<dbReference type="OrthoDB" id="2415887at2759"/>
<dbReference type="GO" id="GO:0003677">
    <property type="term" value="F:DNA binding"/>
    <property type="evidence" value="ECO:0007669"/>
    <property type="project" value="InterPro"/>
</dbReference>
<evidence type="ECO:0008006" key="3">
    <source>
        <dbReference type="Google" id="ProtNLM"/>
    </source>
</evidence>
<evidence type="ECO:0000313" key="2">
    <source>
        <dbReference type="Proteomes" id="UP000037035"/>
    </source>
</evidence>
<dbReference type="Gene3D" id="3.40.50.10810">
    <property type="entry name" value="Tandem AAA-ATPase domain"/>
    <property type="match status" value="1"/>
</dbReference>
<proteinExistence type="predicted"/>
<organism evidence="1 2">
    <name type="scientific">Puccinia sorghi</name>
    <dbReference type="NCBI Taxonomy" id="27349"/>
    <lineage>
        <taxon>Eukaryota</taxon>
        <taxon>Fungi</taxon>
        <taxon>Dikarya</taxon>
        <taxon>Basidiomycota</taxon>
        <taxon>Pucciniomycotina</taxon>
        <taxon>Pucciniomycetes</taxon>
        <taxon>Pucciniales</taxon>
        <taxon>Pucciniaceae</taxon>
        <taxon>Puccinia</taxon>
    </lineage>
</organism>